<evidence type="ECO:0000313" key="3">
    <source>
        <dbReference type="EMBL" id="KAH3776732.1"/>
    </source>
</evidence>
<evidence type="ECO:0000256" key="1">
    <source>
        <dbReference type="SAM" id="Phobius"/>
    </source>
</evidence>
<feature type="transmembrane region" description="Helical" evidence="1">
    <location>
        <begin position="82"/>
        <end position="103"/>
    </location>
</feature>
<organism evidence="3 4">
    <name type="scientific">Dreissena polymorpha</name>
    <name type="common">Zebra mussel</name>
    <name type="synonym">Mytilus polymorpha</name>
    <dbReference type="NCBI Taxonomy" id="45954"/>
    <lineage>
        <taxon>Eukaryota</taxon>
        <taxon>Metazoa</taxon>
        <taxon>Spiralia</taxon>
        <taxon>Lophotrochozoa</taxon>
        <taxon>Mollusca</taxon>
        <taxon>Bivalvia</taxon>
        <taxon>Autobranchia</taxon>
        <taxon>Heteroconchia</taxon>
        <taxon>Euheterodonta</taxon>
        <taxon>Imparidentia</taxon>
        <taxon>Neoheterodontei</taxon>
        <taxon>Myida</taxon>
        <taxon>Dreissenoidea</taxon>
        <taxon>Dreissenidae</taxon>
        <taxon>Dreissena</taxon>
    </lineage>
</organism>
<dbReference type="Proteomes" id="UP000828390">
    <property type="component" value="Unassembled WGS sequence"/>
</dbReference>
<reference evidence="3" key="1">
    <citation type="journal article" date="2019" name="bioRxiv">
        <title>The Genome of the Zebra Mussel, Dreissena polymorpha: A Resource for Invasive Species Research.</title>
        <authorList>
            <person name="McCartney M.A."/>
            <person name="Auch B."/>
            <person name="Kono T."/>
            <person name="Mallez S."/>
            <person name="Zhang Y."/>
            <person name="Obille A."/>
            <person name="Becker A."/>
            <person name="Abrahante J.E."/>
            <person name="Garbe J."/>
            <person name="Badalamenti J.P."/>
            <person name="Herman A."/>
            <person name="Mangelson H."/>
            <person name="Liachko I."/>
            <person name="Sullivan S."/>
            <person name="Sone E.D."/>
            <person name="Koren S."/>
            <person name="Silverstein K.A.T."/>
            <person name="Beckman K.B."/>
            <person name="Gohl D.M."/>
        </authorList>
    </citation>
    <scope>NUCLEOTIDE SEQUENCE</scope>
    <source>
        <strain evidence="3">Duluth1</strain>
        <tissue evidence="3">Whole animal</tissue>
    </source>
</reference>
<dbReference type="EMBL" id="JAIWYP010000009">
    <property type="protein sequence ID" value="KAH3776732.1"/>
    <property type="molecule type" value="Genomic_DNA"/>
</dbReference>
<dbReference type="AlphaFoldDB" id="A0A9D4EEN0"/>
<feature type="signal peptide" evidence="2">
    <location>
        <begin position="1"/>
        <end position="23"/>
    </location>
</feature>
<keyword evidence="1" id="KW-0812">Transmembrane</keyword>
<keyword evidence="2" id="KW-0732">Signal</keyword>
<keyword evidence="1" id="KW-1133">Transmembrane helix</keyword>
<accession>A0A9D4EEN0</accession>
<sequence length="194" mass="21202">MAFCGLASAWAKLAFLLLLPAIAIHCAGLATPYWMKVTTVSSRVNVTVGLWKQVNCSGEIGAPCYGEPLAAVYKTNLLTVTRTLECMAIVPAFLAIVLSVYYVTSPTVRTQRVTVWIMTSSFLAMALNVGGAVAWIFNVPSKHFVFWSMGLSLSGAALFMICGILMVRDFRMFDYKRLYAQKAGKKGKKPLADN</sequence>
<dbReference type="Gene3D" id="1.20.140.150">
    <property type="match status" value="1"/>
</dbReference>
<evidence type="ECO:0000313" key="4">
    <source>
        <dbReference type="Proteomes" id="UP000828390"/>
    </source>
</evidence>
<proteinExistence type="predicted"/>
<name>A0A9D4EEN0_DREPO</name>
<evidence type="ECO:0000256" key="2">
    <source>
        <dbReference type="SAM" id="SignalP"/>
    </source>
</evidence>
<feature type="chain" id="PRO_5038789251" evidence="2">
    <location>
        <begin position="24"/>
        <end position="194"/>
    </location>
</feature>
<keyword evidence="1" id="KW-0472">Membrane</keyword>
<comment type="caution">
    <text evidence="3">The sequence shown here is derived from an EMBL/GenBank/DDBJ whole genome shotgun (WGS) entry which is preliminary data.</text>
</comment>
<protein>
    <submittedName>
        <fullName evidence="3">Uncharacterized protein</fullName>
    </submittedName>
</protein>
<dbReference type="OrthoDB" id="6136516at2759"/>
<keyword evidence="4" id="KW-1185">Reference proteome</keyword>
<feature type="transmembrane region" description="Helical" evidence="1">
    <location>
        <begin position="115"/>
        <end position="138"/>
    </location>
</feature>
<reference evidence="3" key="2">
    <citation type="submission" date="2020-11" db="EMBL/GenBank/DDBJ databases">
        <authorList>
            <person name="McCartney M.A."/>
            <person name="Auch B."/>
            <person name="Kono T."/>
            <person name="Mallez S."/>
            <person name="Becker A."/>
            <person name="Gohl D.M."/>
            <person name="Silverstein K.A.T."/>
            <person name="Koren S."/>
            <person name="Bechman K.B."/>
            <person name="Herman A."/>
            <person name="Abrahante J.E."/>
            <person name="Garbe J."/>
        </authorList>
    </citation>
    <scope>NUCLEOTIDE SEQUENCE</scope>
    <source>
        <strain evidence="3">Duluth1</strain>
        <tissue evidence="3">Whole animal</tissue>
    </source>
</reference>
<gene>
    <name evidence="3" type="ORF">DPMN_178165</name>
</gene>
<feature type="transmembrane region" description="Helical" evidence="1">
    <location>
        <begin position="144"/>
        <end position="167"/>
    </location>
</feature>